<feature type="transmembrane region" description="Helical" evidence="5">
    <location>
        <begin position="21"/>
        <end position="41"/>
    </location>
</feature>
<dbReference type="Pfam" id="PF01061">
    <property type="entry name" value="ABC2_membrane"/>
    <property type="match status" value="1"/>
</dbReference>
<feature type="transmembrane region" description="Helical" evidence="5">
    <location>
        <begin position="115"/>
        <end position="136"/>
    </location>
</feature>
<evidence type="ECO:0000256" key="1">
    <source>
        <dbReference type="ARBA" id="ARBA00004141"/>
    </source>
</evidence>
<feature type="transmembrane region" description="Helical" evidence="5">
    <location>
        <begin position="143"/>
        <end position="165"/>
    </location>
</feature>
<protein>
    <recommendedName>
        <fullName evidence="5">Transport permease protein</fullName>
    </recommendedName>
</protein>
<dbReference type="AlphaFoldDB" id="A0A250J245"/>
<gene>
    <name evidence="7" type="ORF">CYFUS_002873</name>
</gene>
<evidence type="ECO:0000313" key="8">
    <source>
        <dbReference type="Proteomes" id="UP000217257"/>
    </source>
</evidence>
<dbReference type="InterPro" id="IPR013525">
    <property type="entry name" value="ABC2_TM"/>
</dbReference>
<comment type="subcellular location">
    <subcellularLocation>
        <location evidence="5">Cell membrane</location>
        <topology evidence="5">Multi-pass membrane protein</topology>
    </subcellularLocation>
    <subcellularLocation>
        <location evidence="1">Membrane</location>
        <topology evidence="1">Multi-pass membrane protein</topology>
    </subcellularLocation>
</comment>
<feature type="transmembrane region" description="Helical" evidence="5">
    <location>
        <begin position="226"/>
        <end position="249"/>
    </location>
</feature>
<dbReference type="RefSeq" id="WP_095985776.1">
    <property type="nucleotide sequence ID" value="NZ_CP022098.1"/>
</dbReference>
<dbReference type="GO" id="GO:0005886">
    <property type="term" value="C:plasma membrane"/>
    <property type="evidence" value="ECO:0007669"/>
    <property type="project" value="UniProtKB-SubCell"/>
</dbReference>
<feature type="transmembrane region" description="Helical" evidence="5">
    <location>
        <begin position="53"/>
        <end position="69"/>
    </location>
</feature>
<feature type="transmembrane region" description="Helical" evidence="5">
    <location>
        <begin position="171"/>
        <end position="188"/>
    </location>
</feature>
<evidence type="ECO:0000313" key="7">
    <source>
        <dbReference type="EMBL" id="ATB37451.1"/>
    </source>
</evidence>
<comment type="similarity">
    <text evidence="5">Belongs to the ABC-2 integral membrane protein family.</text>
</comment>
<reference evidence="7 8" key="1">
    <citation type="submission" date="2017-06" db="EMBL/GenBank/DDBJ databases">
        <title>Sequencing and comparative analysis of myxobacterial genomes.</title>
        <authorList>
            <person name="Rupp O."/>
            <person name="Goesmann A."/>
            <person name="Sogaard-Andersen L."/>
        </authorList>
    </citation>
    <scope>NUCLEOTIDE SEQUENCE [LARGE SCALE GENOMIC DNA]</scope>
    <source>
        <strain evidence="7 8">DSM 52655</strain>
    </source>
</reference>
<dbReference type="Proteomes" id="UP000217257">
    <property type="component" value="Chromosome"/>
</dbReference>
<sequence length="267" mass="29157">MNPSRIAAIVLRQFYLLRGSPARILPLFIWVAIDVVLWGFITRYLNTVTDSGLDFVTSLLGTVLLWNFLTRAMQGVTMAFFEDVWSRNFLNLFATPLSTSEYISGLVLSSITTSSIGLVVMVAVAGAAFGLSLFTYGVLLVPFLLVLFLYGIALGVFGSAVVLRLGPAAEWLIWPIPAMVSPFACVFYPRATLPEWMQLLSLLFPPSYVFEGMRAIAMGGHFSGGALLAGVGLALLCLLLACVFFMRIYHEAVRSGRVARYSAESVS</sequence>
<dbReference type="InterPro" id="IPR051784">
    <property type="entry name" value="Nod_factor_ABC_transporter"/>
</dbReference>
<keyword evidence="5" id="KW-1003">Cell membrane</keyword>
<accession>A0A250J245</accession>
<evidence type="ECO:0000256" key="2">
    <source>
        <dbReference type="ARBA" id="ARBA00022692"/>
    </source>
</evidence>
<keyword evidence="4 5" id="KW-0472">Membrane</keyword>
<keyword evidence="2 5" id="KW-0812">Transmembrane</keyword>
<name>A0A250J245_9BACT</name>
<evidence type="ECO:0000256" key="3">
    <source>
        <dbReference type="ARBA" id="ARBA00022989"/>
    </source>
</evidence>
<dbReference type="InterPro" id="IPR047817">
    <property type="entry name" value="ABC2_TM_bact-type"/>
</dbReference>
<feature type="domain" description="ABC transmembrane type-2" evidence="6">
    <location>
        <begin position="22"/>
        <end position="248"/>
    </location>
</feature>
<evidence type="ECO:0000256" key="4">
    <source>
        <dbReference type="ARBA" id="ARBA00023136"/>
    </source>
</evidence>
<dbReference type="PROSITE" id="PS51012">
    <property type="entry name" value="ABC_TM2"/>
    <property type="match status" value="1"/>
</dbReference>
<dbReference type="PANTHER" id="PTHR43229">
    <property type="entry name" value="NODULATION PROTEIN J"/>
    <property type="match status" value="1"/>
</dbReference>
<dbReference type="PANTHER" id="PTHR43229:SF2">
    <property type="entry name" value="NODULATION PROTEIN J"/>
    <property type="match status" value="1"/>
</dbReference>
<dbReference type="EMBL" id="CP022098">
    <property type="protein sequence ID" value="ATB37451.1"/>
    <property type="molecule type" value="Genomic_DNA"/>
</dbReference>
<keyword evidence="3 5" id="KW-1133">Transmembrane helix</keyword>
<evidence type="ECO:0000256" key="5">
    <source>
        <dbReference type="RuleBase" id="RU361157"/>
    </source>
</evidence>
<keyword evidence="5" id="KW-0813">Transport</keyword>
<proteinExistence type="inferred from homology"/>
<dbReference type="KEGG" id="cfus:CYFUS_002873"/>
<evidence type="ECO:0000259" key="6">
    <source>
        <dbReference type="PROSITE" id="PS51012"/>
    </source>
</evidence>
<organism evidence="7 8">
    <name type="scientific">Cystobacter fuscus</name>
    <dbReference type="NCBI Taxonomy" id="43"/>
    <lineage>
        <taxon>Bacteria</taxon>
        <taxon>Pseudomonadati</taxon>
        <taxon>Myxococcota</taxon>
        <taxon>Myxococcia</taxon>
        <taxon>Myxococcales</taxon>
        <taxon>Cystobacterineae</taxon>
        <taxon>Archangiaceae</taxon>
        <taxon>Cystobacter</taxon>
    </lineage>
</organism>
<dbReference type="GO" id="GO:0140359">
    <property type="term" value="F:ABC-type transporter activity"/>
    <property type="evidence" value="ECO:0007669"/>
    <property type="project" value="InterPro"/>
</dbReference>